<dbReference type="Pfam" id="PF01395">
    <property type="entry name" value="PBP_GOBP"/>
    <property type="match status" value="1"/>
</dbReference>
<dbReference type="SMART" id="SM00708">
    <property type="entry name" value="PhBP"/>
    <property type="match status" value="1"/>
</dbReference>
<dbReference type="Gene3D" id="1.10.238.20">
    <property type="entry name" value="Pheromone/general odorant binding protein domain"/>
    <property type="match status" value="1"/>
</dbReference>
<dbReference type="GO" id="GO:0007608">
    <property type="term" value="P:sensory perception of smell"/>
    <property type="evidence" value="ECO:0007669"/>
    <property type="project" value="TreeGrafter"/>
</dbReference>
<sequence length="152" mass="17028">FSWAVTVTMLACTSMLVLILGTSVHQSIAAMSMQAFKQAKVMMEGVCQPRTGVSKEFMNQLRKGEFPETDDRKLKCYFECILRMGRVMQGTKVSTDSMRRLARTMLPTQLKPLVMPSIDACQDIDEGEACDTAYTFAKCHHKFSGAEGFMFS</sequence>
<dbReference type="EMBL" id="GECU01024247">
    <property type="protein sequence ID" value="JAS83459.1"/>
    <property type="molecule type" value="Transcribed_RNA"/>
</dbReference>
<feature type="chain" id="PRO_5008584888" description="Odorant-binding protein 8" evidence="1">
    <location>
        <begin position="22"/>
        <end position="152"/>
    </location>
</feature>
<accession>A0A1B6I973</accession>
<evidence type="ECO:0008006" key="3">
    <source>
        <dbReference type="Google" id="ProtNLM"/>
    </source>
</evidence>
<evidence type="ECO:0000256" key="1">
    <source>
        <dbReference type="SAM" id="SignalP"/>
    </source>
</evidence>
<dbReference type="SUPFAM" id="SSF47565">
    <property type="entry name" value="Insect pheromone/odorant-binding proteins"/>
    <property type="match status" value="1"/>
</dbReference>
<dbReference type="PANTHER" id="PTHR21364">
    <property type="entry name" value="GENERAL ODORANT-BINDING PROTEIN 19A"/>
    <property type="match status" value="1"/>
</dbReference>
<organism evidence="2">
    <name type="scientific">Homalodisca liturata</name>
    <dbReference type="NCBI Taxonomy" id="320908"/>
    <lineage>
        <taxon>Eukaryota</taxon>
        <taxon>Metazoa</taxon>
        <taxon>Ecdysozoa</taxon>
        <taxon>Arthropoda</taxon>
        <taxon>Hexapoda</taxon>
        <taxon>Insecta</taxon>
        <taxon>Pterygota</taxon>
        <taxon>Neoptera</taxon>
        <taxon>Paraneoptera</taxon>
        <taxon>Hemiptera</taxon>
        <taxon>Auchenorrhyncha</taxon>
        <taxon>Membracoidea</taxon>
        <taxon>Cicadellidae</taxon>
        <taxon>Cicadellinae</taxon>
        <taxon>Proconiini</taxon>
        <taxon>Homalodisca</taxon>
    </lineage>
</organism>
<dbReference type="PANTHER" id="PTHR21364:SF2">
    <property type="entry name" value="GENERAL ODORANT-BINDING PROTEIN 19A"/>
    <property type="match status" value="1"/>
</dbReference>
<dbReference type="AlphaFoldDB" id="A0A1B6I973"/>
<dbReference type="InterPro" id="IPR006170">
    <property type="entry name" value="PBP/GOBP"/>
</dbReference>
<proteinExistence type="predicted"/>
<dbReference type="InterPro" id="IPR036728">
    <property type="entry name" value="PBP_GOBP_sf"/>
</dbReference>
<reference evidence="2" key="1">
    <citation type="submission" date="2015-11" db="EMBL/GenBank/DDBJ databases">
        <title>De novo transcriptome assembly of four potential Pierce s Disease insect vectors from Arizona vineyards.</title>
        <authorList>
            <person name="Tassone E.E."/>
        </authorList>
    </citation>
    <scope>NUCLEOTIDE SEQUENCE</scope>
</reference>
<dbReference type="GO" id="GO:0005549">
    <property type="term" value="F:odorant binding"/>
    <property type="evidence" value="ECO:0007669"/>
    <property type="project" value="InterPro"/>
</dbReference>
<keyword evidence="1" id="KW-0732">Signal</keyword>
<evidence type="ECO:0000313" key="2">
    <source>
        <dbReference type="EMBL" id="JAS83459.1"/>
    </source>
</evidence>
<name>A0A1B6I973_9HEMI</name>
<dbReference type="GO" id="GO:0042048">
    <property type="term" value="P:olfactory behavior"/>
    <property type="evidence" value="ECO:0007669"/>
    <property type="project" value="TreeGrafter"/>
</dbReference>
<dbReference type="GO" id="GO:0005576">
    <property type="term" value="C:extracellular region"/>
    <property type="evidence" value="ECO:0007669"/>
    <property type="project" value="TreeGrafter"/>
</dbReference>
<dbReference type="CDD" id="cd23992">
    <property type="entry name" value="PBP_GOBP"/>
    <property type="match status" value="1"/>
</dbReference>
<feature type="signal peptide" evidence="1">
    <location>
        <begin position="1"/>
        <end position="21"/>
    </location>
</feature>
<dbReference type="GO" id="GO:0035275">
    <property type="term" value="F:dibutyl phthalate binding"/>
    <property type="evidence" value="ECO:0007669"/>
    <property type="project" value="TreeGrafter"/>
</dbReference>
<gene>
    <name evidence="2" type="ORF">g.12540</name>
</gene>
<protein>
    <recommendedName>
        <fullName evidence="3">Odorant-binding protein 8</fullName>
    </recommendedName>
</protein>
<feature type="non-terminal residue" evidence="2">
    <location>
        <position position="1"/>
    </location>
</feature>